<feature type="transmembrane region" description="Helical" evidence="14">
    <location>
        <begin position="582"/>
        <end position="605"/>
    </location>
</feature>
<dbReference type="OrthoDB" id="1108038at2759"/>
<evidence type="ECO:0000256" key="12">
    <source>
        <dbReference type="ARBA" id="ARBA00023136"/>
    </source>
</evidence>
<feature type="transmembrane region" description="Helical" evidence="14">
    <location>
        <begin position="111"/>
        <end position="132"/>
    </location>
</feature>
<feature type="transmembrane region" description="Helical" evidence="14">
    <location>
        <begin position="690"/>
        <end position="709"/>
    </location>
</feature>
<evidence type="ECO:0000256" key="9">
    <source>
        <dbReference type="ARBA" id="ARBA00022786"/>
    </source>
</evidence>
<dbReference type="SMART" id="SM00744">
    <property type="entry name" value="RINGv"/>
    <property type="match status" value="1"/>
</dbReference>
<keyword evidence="12 14" id="KW-0472">Membrane</keyword>
<evidence type="ECO:0000256" key="6">
    <source>
        <dbReference type="ARBA" id="ARBA00022692"/>
    </source>
</evidence>
<evidence type="ECO:0000256" key="7">
    <source>
        <dbReference type="ARBA" id="ARBA00022723"/>
    </source>
</evidence>
<comment type="pathway">
    <text evidence="3">Protein modification; protein ubiquitination.</text>
</comment>
<dbReference type="GO" id="GO:0008270">
    <property type="term" value="F:zinc ion binding"/>
    <property type="evidence" value="ECO:0007669"/>
    <property type="project" value="UniProtKB-KW"/>
</dbReference>
<feature type="region of interest" description="Disordered" evidence="13">
    <location>
        <begin position="264"/>
        <end position="285"/>
    </location>
</feature>
<evidence type="ECO:0000256" key="10">
    <source>
        <dbReference type="ARBA" id="ARBA00022833"/>
    </source>
</evidence>
<proteinExistence type="predicted"/>
<keyword evidence="6 14" id="KW-0812">Transmembrane</keyword>
<dbReference type="PROSITE" id="PS51292">
    <property type="entry name" value="ZF_RING_CH"/>
    <property type="match status" value="1"/>
</dbReference>
<feature type="transmembrane region" description="Helical" evidence="14">
    <location>
        <begin position="431"/>
        <end position="459"/>
    </location>
</feature>
<keyword evidence="17" id="KW-1185">Reference proteome</keyword>
<protein>
    <recommendedName>
        <fullName evidence="4">RING-type E3 ubiquitin transferase</fullName>
        <ecNumber evidence="4">2.3.2.27</ecNumber>
    </recommendedName>
</protein>
<feature type="transmembrane region" description="Helical" evidence="14">
    <location>
        <begin position="625"/>
        <end position="645"/>
    </location>
</feature>
<evidence type="ECO:0000256" key="3">
    <source>
        <dbReference type="ARBA" id="ARBA00004906"/>
    </source>
</evidence>
<keyword evidence="10" id="KW-0862">Zinc</keyword>
<evidence type="ECO:0000313" key="16">
    <source>
        <dbReference type="EMBL" id="SCU83821.1"/>
    </source>
</evidence>
<feature type="transmembrane region" description="Helical" evidence="14">
    <location>
        <begin position="183"/>
        <end position="204"/>
    </location>
</feature>
<dbReference type="Gene3D" id="3.30.40.10">
    <property type="entry name" value="Zinc/RING finger domain, C3HC4 (zinc finger)"/>
    <property type="match status" value="1"/>
</dbReference>
<organism evidence="16 17">
    <name type="scientific">Lachancea mirantina</name>
    <dbReference type="NCBI Taxonomy" id="1230905"/>
    <lineage>
        <taxon>Eukaryota</taxon>
        <taxon>Fungi</taxon>
        <taxon>Dikarya</taxon>
        <taxon>Ascomycota</taxon>
        <taxon>Saccharomycotina</taxon>
        <taxon>Saccharomycetes</taxon>
        <taxon>Saccharomycetales</taxon>
        <taxon>Saccharomycetaceae</taxon>
        <taxon>Lachancea</taxon>
    </lineage>
</organism>
<dbReference type="STRING" id="1230905.A0A1G4J2B2"/>
<accession>A0A1G4J2B2</accession>
<evidence type="ECO:0000256" key="2">
    <source>
        <dbReference type="ARBA" id="ARBA00004141"/>
    </source>
</evidence>
<gene>
    <name evidence="16" type="ORF">LAMI_0C04852G</name>
</gene>
<keyword evidence="7" id="KW-0479">Metal-binding</keyword>
<comment type="subcellular location">
    <subcellularLocation>
        <location evidence="2">Membrane</location>
        <topology evidence="2">Multi-pass membrane protein</topology>
    </subcellularLocation>
</comment>
<dbReference type="EC" id="2.3.2.27" evidence="4"/>
<keyword evidence="9" id="KW-0833">Ubl conjugation pathway</keyword>
<evidence type="ECO:0000259" key="15">
    <source>
        <dbReference type="PROSITE" id="PS51292"/>
    </source>
</evidence>
<dbReference type="PANTHER" id="PTHR13145:SF0">
    <property type="entry name" value="E3 UBIQUITIN-PROTEIN LIGASE MARCHF6"/>
    <property type="match status" value="1"/>
</dbReference>
<evidence type="ECO:0000256" key="8">
    <source>
        <dbReference type="ARBA" id="ARBA00022771"/>
    </source>
</evidence>
<dbReference type="GO" id="GO:0005789">
    <property type="term" value="C:endoplasmic reticulum membrane"/>
    <property type="evidence" value="ECO:0007669"/>
    <property type="project" value="TreeGrafter"/>
</dbReference>
<dbReference type="GO" id="GO:0061630">
    <property type="term" value="F:ubiquitin protein ligase activity"/>
    <property type="evidence" value="ECO:0007669"/>
    <property type="project" value="UniProtKB-EC"/>
</dbReference>
<dbReference type="InterPro" id="IPR013083">
    <property type="entry name" value="Znf_RING/FYVE/PHD"/>
</dbReference>
<dbReference type="GO" id="GO:0036503">
    <property type="term" value="P:ERAD pathway"/>
    <property type="evidence" value="ECO:0007669"/>
    <property type="project" value="TreeGrafter"/>
</dbReference>
<evidence type="ECO:0000256" key="11">
    <source>
        <dbReference type="ARBA" id="ARBA00022989"/>
    </source>
</evidence>
<feature type="domain" description="RING-CH-type" evidence="15">
    <location>
        <begin position="14"/>
        <end position="83"/>
    </location>
</feature>
<evidence type="ECO:0000256" key="1">
    <source>
        <dbReference type="ARBA" id="ARBA00000900"/>
    </source>
</evidence>
<feature type="transmembrane region" description="Helical" evidence="14">
    <location>
        <begin position="920"/>
        <end position="951"/>
    </location>
</feature>
<dbReference type="InterPro" id="IPR011016">
    <property type="entry name" value="Znf_RING-CH"/>
</dbReference>
<evidence type="ECO:0000256" key="14">
    <source>
        <dbReference type="SAM" id="Phobius"/>
    </source>
</evidence>
<feature type="region of interest" description="Disordered" evidence="13">
    <location>
        <begin position="300"/>
        <end position="352"/>
    </location>
</feature>
<evidence type="ECO:0000256" key="13">
    <source>
        <dbReference type="SAM" id="MobiDB-lite"/>
    </source>
</evidence>
<keyword evidence="5" id="KW-0808">Transferase</keyword>
<dbReference type="SUPFAM" id="SSF57850">
    <property type="entry name" value="RING/U-box"/>
    <property type="match status" value="1"/>
</dbReference>
<comment type="catalytic activity">
    <reaction evidence="1">
        <text>S-ubiquitinyl-[E2 ubiquitin-conjugating enzyme]-L-cysteine + [acceptor protein]-L-lysine = [E2 ubiquitin-conjugating enzyme]-L-cysteine + N(6)-ubiquitinyl-[acceptor protein]-L-lysine.</text>
        <dbReference type="EC" id="2.3.2.27"/>
    </reaction>
</comment>
<dbReference type="Pfam" id="PF12906">
    <property type="entry name" value="RINGv"/>
    <property type="match status" value="1"/>
</dbReference>
<evidence type="ECO:0000256" key="4">
    <source>
        <dbReference type="ARBA" id="ARBA00012483"/>
    </source>
</evidence>
<evidence type="ECO:0000256" key="5">
    <source>
        <dbReference type="ARBA" id="ARBA00022679"/>
    </source>
</evidence>
<dbReference type="EMBL" id="LT598466">
    <property type="protein sequence ID" value="SCU83821.1"/>
    <property type="molecule type" value="Genomic_DNA"/>
</dbReference>
<dbReference type="Proteomes" id="UP000191024">
    <property type="component" value="Chromosome C"/>
</dbReference>
<dbReference type="CDD" id="cd16702">
    <property type="entry name" value="RING_CH-C4HC3_MARCH6"/>
    <property type="match status" value="1"/>
</dbReference>
<dbReference type="AlphaFoldDB" id="A0A1G4J2B2"/>
<dbReference type="PANTHER" id="PTHR13145">
    <property type="entry name" value="SSM4 PROTEIN"/>
    <property type="match status" value="1"/>
</dbReference>
<reference evidence="17" key="1">
    <citation type="submission" date="2016-03" db="EMBL/GenBank/DDBJ databases">
        <authorList>
            <person name="Devillers H."/>
        </authorList>
    </citation>
    <scope>NUCLEOTIDE SEQUENCE [LARGE SCALE GENOMIC DNA]</scope>
</reference>
<evidence type="ECO:0000313" key="17">
    <source>
        <dbReference type="Proteomes" id="UP000191024"/>
    </source>
</evidence>
<name>A0A1G4J2B2_9SACH</name>
<keyword evidence="8" id="KW-0863">Zinc-finger</keyword>
<sequence>MSSDFVRKESEEEDLRNFGATCRICRGESTLESPLFHPCKCRGSIKYIHESCLVDWVGSKNVDINRPGVEIKCDICHYPIQFQTVYDANMPERIPAWILIKKLFDGALKKIRFSVTIALAVLLLAIGVPLTWNMVGKLYTVLLYGGRLPVENSFWLSMLFGFKSNIPLKPTRAQIVFQLAKNYGFSLSQIVSVAAIHIALYFQYDMVVREAVFSKMVYHKIGPRYSREELMMEKLRQQFPGMDETTIQHIVNLMKVRNEQRGDLQMDHEQVPEQEPEPDLQAPQLNLREAEERVRNRENFILNNMRNDDDSDSDDENDSDFNTDNVSTGESTSEEENVVNAGDEEPGELDDAGPFEQILNRRAAHRFDELVDEGMQGNGAAPHQEPRVFAPAPVQREELPQEDVDAQEGLPNANQEQAIFSIEIRAENLPVYYIVSAVFVTIYLFLAYVIPTFVGYGLLRSIIFVSQSSLRSIRRLLQACGVPRLHGLLFKVPYLAHFSMALKPIEFLGWFEYLQEPWTPGNDISIIAQGVPALTTFLATIFVISASTEYLAKGHGPKNGMKNPNLRFIFQLFFAIRSSLKVFTLFAIELIGFPILSGIMVDYSLLSPLLKSQERSLLYGQQFSWGFFTCCLYWGAGTSYMYWFAKFVGMVRNYIIRPGVLFFIRSPDDPNIRILHDSLIHPMRVQISRLALSMLIYAIFIVVGFGFYTRYLFPVLLRSDVLPLTTNDAASSIEAGCLGAITLLANWFSDSLKSPRIWLRTFWIKVFDLSCQKLRLSSFILDKDIPMERGRILYRNNLYRFLAPTSAKWSNPELYSHPKTFSQACELLEENKSVHAYFIPDGTQMRVPANDIISRNYAQTLFVPVTKSDKLLKPLDLEFIREKNDQAAGEFGFLDEQSSEFDEYSVVYVPPRFRWRYSALITLIWLFASILIISLVFLFNFLGSCLFLAVQIPMTVLKGTSLHPITMTSSFAVRIPAILVGCFVFTVGLEFHQNRLEARAILNENIVNVHPEDGEVGDNDFEEGRMNIQDAQNIGEPFQNLFQGPAFNFFKVQLCTLFINFVKPQFVAYNYHFAYTLFFKLFVLKQDASQVSFGNPLPPALEFWTTSIKDFNFNSEELTEYLPLSVWLLFDLLRHVYRTTKWFRGRDGRDLRRNAWSYVEPDVVECLMTSGLSIVLQFFLCFLEYHQQNSPYTSLVSVYQFLAQRRFLTNEDPNIPWTLNQKAFYFVSPIVCSGFYFWKHYKSIDATIEKTLANIKEEVYGRGKTLTNLAEDN</sequence>
<keyword evidence="11 14" id="KW-1133">Transmembrane helix</keyword>
<feature type="transmembrane region" description="Helical" evidence="14">
    <location>
        <begin position="531"/>
        <end position="552"/>
    </location>
</feature>
<feature type="transmembrane region" description="Helical" evidence="14">
    <location>
        <begin position="971"/>
        <end position="989"/>
    </location>
</feature>
<feature type="compositionally biased region" description="Acidic residues" evidence="13">
    <location>
        <begin position="332"/>
        <end position="352"/>
    </location>
</feature>
<feature type="compositionally biased region" description="Acidic residues" evidence="13">
    <location>
        <begin position="309"/>
        <end position="321"/>
    </location>
</feature>